<name>A0A1B7TE92_9ASCO</name>
<protein>
    <submittedName>
        <fullName evidence="1">Uncharacterized protein</fullName>
    </submittedName>
</protein>
<dbReference type="AlphaFoldDB" id="A0A1B7TE92"/>
<evidence type="ECO:0000313" key="1">
    <source>
        <dbReference type="EMBL" id="OBA27057.1"/>
    </source>
</evidence>
<proteinExistence type="predicted"/>
<dbReference type="EMBL" id="LXPE01000011">
    <property type="protein sequence ID" value="OBA27057.1"/>
    <property type="molecule type" value="Genomic_DNA"/>
</dbReference>
<evidence type="ECO:0000313" key="2">
    <source>
        <dbReference type="Proteomes" id="UP000092321"/>
    </source>
</evidence>
<comment type="caution">
    <text evidence="1">The sequence shown here is derived from an EMBL/GenBank/DDBJ whole genome shotgun (WGS) entry which is preliminary data.</text>
</comment>
<accession>A0A1B7TE92</accession>
<organism evidence="1 2">
    <name type="scientific">Hanseniaspora valbyensis NRRL Y-1626</name>
    <dbReference type="NCBI Taxonomy" id="766949"/>
    <lineage>
        <taxon>Eukaryota</taxon>
        <taxon>Fungi</taxon>
        <taxon>Dikarya</taxon>
        <taxon>Ascomycota</taxon>
        <taxon>Saccharomycotina</taxon>
        <taxon>Saccharomycetes</taxon>
        <taxon>Saccharomycodales</taxon>
        <taxon>Saccharomycodaceae</taxon>
        <taxon>Hanseniaspora</taxon>
    </lineage>
</organism>
<sequence length="579" mass="67452">MNFNDRDIIVLIYNQIFIKNINIDKINIDYERLERLYNDPKTFVKYKIIINDILKVSRKNDSNSSSLIQDIKFYDHNNNSTEHDLDQLINDLDFNKSFILNFQALKKIAIILETLNSLDYKALLKINNLIKSLLLQAVYNNEPELEFLLLRNLILLIVKFGIYNPIEKTGLINLDYKILLSLTNNDGAVVPSSNNYTYIIDSRLEIIYLLLKNSYNFFKHNYNLLFKSLKEKSSSSSSSHRHFVNQPAELKVKWLKMITNLIIENKIYISDTFFEKKLLASYIKLIPDINIKLNDPFNKELINSIRLLLENYYPTLDHIANKEYFSSLIRLLEVTRLKEKNQFDDKLNINLLKLLIIIGLDLQKYPRTRVLTLFEKEHLSKLANPNNLSPEYKSLIIKTLFYTHNVQYVQSSDENDVDPLIKAYNNIEDKSTLDDCPTPMQYKLEATVEIKDDIRLNSDDLGRINSIYLRNSNDLGFKELVKKNCDYKRIELFITKAPDSKSEYYTDIDSFENEDIGDEVDSLKMEFGQLMKNKSSFSRPPSVSSSSTSSLNLNGNKKSIMNLSLGDKLKSKKLFGIKM</sequence>
<dbReference type="Proteomes" id="UP000092321">
    <property type="component" value="Unassembled WGS sequence"/>
</dbReference>
<reference evidence="2" key="1">
    <citation type="journal article" date="2016" name="Proc. Natl. Acad. Sci. U.S.A.">
        <title>Comparative genomics of biotechnologically important yeasts.</title>
        <authorList>
            <person name="Riley R."/>
            <person name="Haridas S."/>
            <person name="Wolfe K.H."/>
            <person name="Lopes M.R."/>
            <person name="Hittinger C.T."/>
            <person name="Goeker M."/>
            <person name="Salamov A.A."/>
            <person name="Wisecaver J.H."/>
            <person name="Long T.M."/>
            <person name="Calvey C.H."/>
            <person name="Aerts A.L."/>
            <person name="Barry K.W."/>
            <person name="Choi C."/>
            <person name="Clum A."/>
            <person name="Coughlan A.Y."/>
            <person name="Deshpande S."/>
            <person name="Douglass A.P."/>
            <person name="Hanson S.J."/>
            <person name="Klenk H.-P."/>
            <person name="LaButti K.M."/>
            <person name="Lapidus A."/>
            <person name="Lindquist E.A."/>
            <person name="Lipzen A.M."/>
            <person name="Meier-Kolthoff J.P."/>
            <person name="Ohm R.A."/>
            <person name="Otillar R.P."/>
            <person name="Pangilinan J.L."/>
            <person name="Peng Y."/>
            <person name="Rokas A."/>
            <person name="Rosa C.A."/>
            <person name="Scheuner C."/>
            <person name="Sibirny A.A."/>
            <person name="Slot J.C."/>
            <person name="Stielow J.B."/>
            <person name="Sun H."/>
            <person name="Kurtzman C.P."/>
            <person name="Blackwell M."/>
            <person name="Grigoriev I.V."/>
            <person name="Jeffries T.W."/>
        </authorList>
    </citation>
    <scope>NUCLEOTIDE SEQUENCE [LARGE SCALE GENOMIC DNA]</scope>
    <source>
        <strain evidence="2">NRRL Y-1626</strain>
    </source>
</reference>
<keyword evidence="2" id="KW-1185">Reference proteome</keyword>
<gene>
    <name evidence="1" type="ORF">HANVADRAFT_52602</name>
</gene>
<dbReference type="OrthoDB" id="3972273at2759"/>